<dbReference type="Proteomes" id="UP000837803">
    <property type="component" value="Unassembled WGS sequence"/>
</dbReference>
<evidence type="ECO:0000313" key="1">
    <source>
        <dbReference type="EMBL" id="CAH1001205.1"/>
    </source>
</evidence>
<protein>
    <submittedName>
        <fullName evidence="1">Uncharacterized protein</fullName>
    </submittedName>
</protein>
<name>A0ABM9B1J2_9BACT</name>
<sequence length="171" mass="19481">MAVQHTAYPILPRTRDLAPMITEATIDQVLERLERSPDTYEREVDDFADRQPELMDYLTNEDVEAFTELERDLLLFAALVIFQAVTADQPETKEVSGEAIATAEEANYQQLSQSKAPTFRDRLTPFFEQTKQEDLLAFVEDLTLAEGEEEVSAEAREPFFVTLKTVIDTLT</sequence>
<accession>A0ABM9B1J2</accession>
<comment type="caution">
    <text evidence="1">The sequence shown here is derived from an EMBL/GenBank/DDBJ whole genome shotgun (WGS) entry which is preliminary data.</text>
</comment>
<proteinExistence type="predicted"/>
<gene>
    <name evidence="1" type="ORF">LEM8419_02103</name>
</gene>
<dbReference type="EMBL" id="CAKLPZ010000002">
    <property type="protein sequence ID" value="CAH1001205.1"/>
    <property type="molecule type" value="Genomic_DNA"/>
</dbReference>
<reference evidence="1" key="1">
    <citation type="submission" date="2021-12" db="EMBL/GenBank/DDBJ databases">
        <authorList>
            <person name="Rodrigo-Torres L."/>
            <person name="Arahal R. D."/>
            <person name="Lucena T."/>
        </authorList>
    </citation>
    <scope>NUCLEOTIDE SEQUENCE</scope>
    <source>
        <strain evidence="1">CECT 8419</strain>
    </source>
</reference>
<evidence type="ECO:0000313" key="2">
    <source>
        <dbReference type="Proteomes" id="UP000837803"/>
    </source>
</evidence>
<keyword evidence="2" id="KW-1185">Reference proteome</keyword>
<organism evidence="1 2">
    <name type="scientific">Neolewinella maritima</name>
    <dbReference type="NCBI Taxonomy" id="1383882"/>
    <lineage>
        <taxon>Bacteria</taxon>
        <taxon>Pseudomonadati</taxon>
        <taxon>Bacteroidota</taxon>
        <taxon>Saprospiria</taxon>
        <taxon>Saprospirales</taxon>
        <taxon>Lewinellaceae</taxon>
        <taxon>Neolewinella</taxon>
    </lineage>
</organism>